<comment type="similarity">
    <text evidence="1">Belongs to the protein kinase superfamily. NEK Ser/Thr protein kinase family. NIMA subfamily.</text>
</comment>
<evidence type="ECO:0000256" key="4">
    <source>
        <dbReference type="ARBA" id="ARBA00022741"/>
    </source>
</evidence>
<dbReference type="SUPFAM" id="SSF56112">
    <property type="entry name" value="Protein kinase-like (PK-like)"/>
    <property type="match status" value="1"/>
</dbReference>
<keyword evidence="3" id="KW-0808">Transferase</keyword>
<reference evidence="9" key="1">
    <citation type="journal article" date="2020" name="Stud. Mycol.">
        <title>101 Dothideomycetes genomes: a test case for predicting lifestyles and emergence of pathogens.</title>
        <authorList>
            <person name="Haridas S."/>
            <person name="Albert R."/>
            <person name="Binder M."/>
            <person name="Bloem J."/>
            <person name="Labutti K."/>
            <person name="Salamov A."/>
            <person name="Andreopoulos B."/>
            <person name="Baker S."/>
            <person name="Barry K."/>
            <person name="Bills G."/>
            <person name="Bluhm B."/>
            <person name="Cannon C."/>
            <person name="Castanera R."/>
            <person name="Culley D."/>
            <person name="Daum C."/>
            <person name="Ezra D."/>
            <person name="Gonzalez J."/>
            <person name="Henrissat B."/>
            <person name="Kuo A."/>
            <person name="Liang C."/>
            <person name="Lipzen A."/>
            <person name="Lutzoni F."/>
            <person name="Magnuson J."/>
            <person name="Mondo S."/>
            <person name="Nolan M."/>
            <person name="Ohm R."/>
            <person name="Pangilinan J."/>
            <person name="Park H.-J."/>
            <person name="Ramirez L."/>
            <person name="Alfaro M."/>
            <person name="Sun H."/>
            <person name="Tritt A."/>
            <person name="Yoshinaga Y."/>
            <person name="Zwiers L.-H."/>
            <person name="Turgeon B."/>
            <person name="Goodwin S."/>
            <person name="Spatafora J."/>
            <person name="Crous P."/>
            <person name="Grigoriev I."/>
        </authorList>
    </citation>
    <scope>NUCLEOTIDE SEQUENCE</scope>
    <source>
        <strain evidence="9">CBS 122368</strain>
    </source>
</reference>
<gene>
    <name evidence="9" type="ORF">BU26DRAFT_58167</name>
</gene>
<feature type="domain" description="Protein kinase" evidence="8">
    <location>
        <begin position="46"/>
        <end position="368"/>
    </location>
</feature>
<dbReference type="InterPro" id="IPR000719">
    <property type="entry name" value="Prot_kinase_dom"/>
</dbReference>
<name>A0A6A6I5S9_9PLEO</name>
<dbReference type="InterPro" id="IPR050660">
    <property type="entry name" value="NEK_Ser/Thr_kinase"/>
</dbReference>
<dbReference type="SMART" id="SM00220">
    <property type="entry name" value="S_TKc"/>
    <property type="match status" value="1"/>
</dbReference>
<keyword evidence="4 7" id="KW-0547">Nucleotide-binding</keyword>
<dbReference type="Gene3D" id="1.10.510.10">
    <property type="entry name" value="Transferase(Phosphotransferase) domain 1"/>
    <property type="match status" value="1"/>
</dbReference>
<keyword evidence="6 7" id="KW-0067">ATP-binding</keyword>
<dbReference type="EC" id="2.7.11.1" evidence="2"/>
<dbReference type="AlphaFoldDB" id="A0A6A6I5S9"/>
<dbReference type="GO" id="GO:0005524">
    <property type="term" value="F:ATP binding"/>
    <property type="evidence" value="ECO:0007669"/>
    <property type="project" value="UniProtKB-UniRule"/>
</dbReference>
<keyword evidence="5 9" id="KW-0418">Kinase</keyword>
<dbReference type="OrthoDB" id="310217at2759"/>
<dbReference type="Gene3D" id="3.30.200.20">
    <property type="entry name" value="Phosphorylase Kinase, domain 1"/>
    <property type="match status" value="1"/>
</dbReference>
<sequence>MASTARAQNKQSTRDEEHLSVAHDEANALISTVAACETTGTPHQFQDAGDSLGSGMFGAVLRVKCRVCGKCFARKDVTPDQTNDDVKLKKSLDQIDQELNFLRHLHHPHIIAYVHHKRPKRQVDAYQIFTEYCELGDISALIKVKAEYSDKFIWNVCEAIASALAQCHQGLRSIRVGSEESYVGIDAHWAPIIHRDVKPANVFLSSLLPGLSKDEAAAMAIKCIDGVVVKLGDFGAACRLKEGTLHTTMTGTQAYWPPEVKEEALSSGRVTGWSSATDICSLAATLYSLLTFHLPNEKIGEVPISARIAQLKDELPDGRTEASEVLLKLICDCLDRQPARRPIALTLLAVSLKAGSSDGNLRRSESFWTTLAKDSHQAHRQMISQTVRDFSGQYLPLLHATFTSKEICAIMSLTATYSKQSLKTTANRLTEKPKTVFHAAAELTPTDKEFANLVWEVTQWPSSPALEGLVIRSDKDGLYPSQIAAERGSRPICKMLSKIDSARSQRGTAHTRGSHVES</sequence>
<evidence type="ECO:0000256" key="3">
    <source>
        <dbReference type="ARBA" id="ARBA00022679"/>
    </source>
</evidence>
<dbReference type="GeneID" id="54587830"/>
<proteinExistence type="inferred from homology"/>
<evidence type="ECO:0000256" key="1">
    <source>
        <dbReference type="ARBA" id="ARBA00010886"/>
    </source>
</evidence>
<dbReference type="PROSITE" id="PS00107">
    <property type="entry name" value="PROTEIN_KINASE_ATP"/>
    <property type="match status" value="1"/>
</dbReference>
<organism evidence="9 10">
    <name type="scientific">Trematosphaeria pertusa</name>
    <dbReference type="NCBI Taxonomy" id="390896"/>
    <lineage>
        <taxon>Eukaryota</taxon>
        <taxon>Fungi</taxon>
        <taxon>Dikarya</taxon>
        <taxon>Ascomycota</taxon>
        <taxon>Pezizomycotina</taxon>
        <taxon>Dothideomycetes</taxon>
        <taxon>Pleosporomycetidae</taxon>
        <taxon>Pleosporales</taxon>
        <taxon>Massarineae</taxon>
        <taxon>Trematosphaeriaceae</taxon>
        <taxon>Trematosphaeria</taxon>
    </lineage>
</organism>
<dbReference type="PROSITE" id="PS00108">
    <property type="entry name" value="PROTEIN_KINASE_ST"/>
    <property type="match status" value="1"/>
</dbReference>
<evidence type="ECO:0000313" key="10">
    <source>
        <dbReference type="Proteomes" id="UP000800094"/>
    </source>
</evidence>
<evidence type="ECO:0000259" key="8">
    <source>
        <dbReference type="PROSITE" id="PS50011"/>
    </source>
</evidence>
<dbReference type="EMBL" id="ML987199">
    <property type="protein sequence ID" value="KAF2245894.1"/>
    <property type="molecule type" value="Genomic_DNA"/>
</dbReference>
<feature type="binding site" evidence="7">
    <location>
        <position position="75"/>
    </location>
    <ligand>
        <name>ATP</name>
        <dbReference type="ChEBI" id="CHEBI:30616"/>
    </ligand>
</feature>
<dbReference type="Proteomes" id="UP000800094">
    <property type="component" value="Unassembled WGS sequence"/>
</dbReference>
<dbReference type="RefSeq" id="XP_033680898.1">
    <property type="nucleotide sequence ID" value="XM_033834500.1"/>
</dbReference>
<evidence type="ECO:0000256" key="5">
    <source>
        <dbReference type="ARBA" id="ARBA00022777"/>
    </source>
</evidence>
<dbReference type="PANTHER" id="PTHR43671">
    <property type="entry name" value="SERINE/THREONINE-PROTEIN KINASE NEK"/>
    <property type="match status" value="1"/>
</dbReference>
<keyword evidence="10" id="KW-1185">Reference proteome</keyword>
<evidence type="ECO:0000256" key="2">
    <source>
        <dbReference type="ARBA" id="ARBA00012513"/>
    </source>
</evidence>
<evidence type="ECO:0000313" key="9">
    <source>
        <dbReference type="EMBL" id="KAF2245894.1"/>
    </source>
</evidence>
<accession>A0A6A6I5S9</accession>
<dbReference type="InterPro" id="IPR011009">
    <property type="entry name" value="Kinase-like_dom_sf"/>
</dbReference>
<dbReference type="InterPro" id="IPR008271">
    <property type="entry name" value="Ser/Thr_kinase_AS"/>
</dbReference>
<evidence type="ECO:0000256" key="6">
    <source>
        <dbReference type="ARBA" id="ARBA00022840"/>
    </source>
</evidence>
<dbReference type="PROSITE" id="PS50011">
    <property type="entry name" value="PROTEIN_KINASE_DOM"/>
    <property type="match status" value="1"/>
</dbReference>
<evidence type="ECO:0000256" key="7">
    <source>
        <dbReference type="PROSITE-ProRule" id="PRU10141"/>
    </source>
</evidence>
<dbReference type="Pfam" id="PF00069">
    <property type="entry name" value="Pkinase"/>
    <property type="match status" value="1"/>
</dbReference>
<dbReference type="InterPro" id="IPR017441">
    <property type="entry name" value="Protein_kinase_ATP_BS"/>
</dbReference>
<protein>
    <recommendedName>
        <fullName evidence="2">non-specific serine/threonine protein kinase</fullName>
        <ecNumber evidence="2">2.7.11.1</ecNumber>
    </recommendedName>
</protein>
<dbReference type="PANTHER" id="PTHR43671:SF13">
    <property type="entry name" value="SERINE_THREONINE-PROTEIN KINASE NEK2"/>
    <property type="match status" value="1"/>
</dbReference>
<dbReference type="GO" id="GO:0004674">
    <property type="term" value="F:protein serine/threonine kinase activity"/>
    <property type="evidence" value="ECO:0007669"/>
    <property type="project" value="UniProtKB-EC"/>
</dbReference>